<protein>
    <submittedName>
        <fullName evidence="2">Uncharacterized protein</fullName>
    </submittedName>
</protein>
<feature type="region of interest" description="Disordered" evidence="1">
    <location>
        <begin position="199"/>
        <end position="298"/>
    </location>
</feature>
<reference evidence="2 3" key="1">
    <citation type="journal article" date="2024" name="J Genomics">
        <title>Draft genome sequencing and assembly of Favolaschia claudopus CIRM-BRFM 2984 isolated from oak limbs.</title>
        <authorList>
            <person name="Navarro D."/>
            <person name="Drula E."/>
            <person name="Chaduli D."/>
            <person name="Cazenave R."/>
            <person name="Ahrendt S."/>
            <person name="Wang J."/>
            <person name="Lipzen A."/>
            <person name="Daum C."/>
            <person name="Barry K."/>
            <person name="Grigoriev I.V."/>
            <person name="Favel A."/>
            <person name="Rosso M.N."/>
            <person name="Martin F."/>
        </authorList>
    </citation>
    <scope>NUCLEOTIDE SEQUENCE [LARGE SCALE GENOMIC DNA]</scope>
    <source>
        <strain evidence="2 3">CIRM-BRFM 2984</strain>
    </source>
</reference>
<name>A0AAV9Z3F1_9AGAR</name>
<organism evidence="2 3">
    <name type="scientific">Favolaschia claudopus</name>
    <dbReference type="NCBI Taxonomy" id="2862362"/>
    <lineage>
        <taxon>Eukaryota</taxon>
        <taxon>Fungi</taxon>
        <taxon>Dikarya</taxon>
        <taxon>Basidiomycota</taxon>
        <taxon>Agaricomycotina</taxon>
        <taxon>Agaricomycetes</taxon>
        <taxon>Agaricomycetidae</taxon>
        <taxon>Agaricales</taxon>
        <taxon>Marasmiineae</taxon>
        <taxon>Mycenaceae</taxon>
        <taxon>Favolaschia</taxon>
    </lineage>
</organism>
<feature type="compositionally biased region" description="Gly residues" evidence="1">
    <location>
        <begin position="252"/>
        <end position="284"/>
    </location>
</feature>
<dbReference type="Proteomes" id="UP001362999">
    <property type="component" value="Unassembled WGS sequence"/>
</dbReference>
<evidence type="ECO:0000313" key="3">
    <source>
        <dbReference type="Proteomes" id="UP001362999"/>
    </source>
</evidence>
<evidence type="ECO:0000313" key="2">
    <source>
        <dbReference type="EMBL" id="KAK6969474.1"/>
    </source>
</evidence>
<evidence type="ECO:0000256" key="1">
    <source>
        <dbReference type="SAM" id="MobiDB-lite"/>
    </source>
</evidence>
<gene>
    <name evidence="2" type="ORF">R3P38DRAFT_2814299</name>
</gene>
<comment type="caution">
    <text evidence="2">The sequence shown here is derived from an EMBL/GenBank/DDBJ whole genome shotgun (WGS) entry which is preliminary data.</text>
</comment>
<feature type="compositionally biased region" description="Basic residues" evidence="1">
    <location>
        <begin position="207"/>
        <end position="216"/>
    </location>
</feature>
<proteinExistence type="predicted"/>
<dbReference type="AlphaFoldDB" id="A0AAV9Z3F1"/>
<keyword evidence="3" id="KW-1185">Reference proteome</keyword>
<accession>A0AAV9Z3F1</accession>
<dbReference type="EMBL" id="JAWWNJ010000222">
    <property type="protein sequence ID" value="KAK6969474.1"/>
    <property type="molecule type" value="Genomic_DNA"/>
</dbReference>
<sequence>MAKSCPLTNYQAEMAKMPKTRVKRSRAKVAKENKKNLRLWAEGARELVLKPHIEGYQKAMDKGWRYERKYWKKVCREFHARIHWRTQDHEEPVVRVWDENQAIEDEEVSPEDEVERSTRVDELNRRIRRWFVYRVRKLRKHQRTTGLDPLKDPFAILLAKLSGLTAPPKARQAYQQFMREDFTEKIAPVVAEEWAKQLASAADSGTRVRRKGGRRGKTAEAAPSRRSSRHGRGAGEEMQVDPPPDNQEKDGGGGAGAEGRGSAGSGEEGASGGGVDGEGDGVGSSGAPPPSQAAQQAIGRERVMPPPSRMPAPTAFVACPPNAAKWFSDAYALMTADDLGCHYNALIAAWTRMEAASRFEKGPTNLPHRLRPQQVSTWITRGRRDAPPVVEKPAERIIQKAIPPFLALRCSITILVFGKGGCTTIHIL</sequence>